<dbReference type="Proteomes" id="UP000302218">
    <property type="component" value="Chromosome"/>
</dbReference>
<name>A0A4P8WI05_9EURY</name>
<proteinExistence type="predicted"/>
<dbReference type="AlphaFoldDB" id="A0A4P8WI05"/>
<gene>
    <name evidence="2" type="ORF">FEJ81_11870</name>
</gene>
<organism evidence="2 3">
    <name type="scientific">Natrinema versiforme</name>
    <dbReference type="NCBI Taxonomy" id="88724"/>
    <lineage>
        <taxon>Archaea</taxon>
        <taxon>Methanobacteriati</taxon>
        <taxon>Methanobacteriota</taxon>
        <taxon>Stenosarchaea group</taxon>
        <taxon>Halobacteria</taxon>
        <taxon>Halobacteriales</taxon>
        <taxon>Natrialbaceae</taxon>
        <taxon>Natrinema</taxon>
    </lineage>
</organism>
<reference evidence="3" key="1">
    <citation type="submission" date="2019-05" db="EMBL/GenBank/DDBJ databases">
        <title>Genome sequence and methylation pattern of the halophilic Archaeon Natrinema versiforme BOL5-4.</title>
        <authorList>
            <person name="DasSarma P."/>
            <person name="Anton B.P."/>
            <person name="DasSarma S.L."/>
            <person name="Martinez F.L."/>
            <person name="Guzman D."/>
            <person name="Roberts R.J."/>
            <person name="DasSarma S."/>
        </authorList>
    </citation>
    <scope>NUCLEOTIDE SEQUENCE [LARGE SCALE GENOMIC DNA]</scope>
    <source>
        <strain evidence="3">BOL5-4</strain>
    </source>
</reference>
<feature type="transmembrane region" description="Helical" evidence="1">
    <location>
        <begin position="6"/>
        <end position="26"/>
    </location>
</feature>
<evidence type="ECO:0000313" key="3">
    <source>
        <dbReference type="Proteomes" id="UP000302218"/>
    </source>
</evidence>
<keyword evidence="1" id="KW-0812">Transmembrane</keyword>
<accession>A0A4P8WI05</accession>
<keyword evidence="1" id="KW-1133">Transmembrane helix</keyword>
<protein>
    <submittedName>
        <fullName evidence="2">Uncharacterized protein</fullName>
    </submittedName>
</protein>
<evidence type="ECO:0000313" key="2">
    <source>
        <dbReference type="EMBL" id="QCS43020.1"/>
    </source>
</evidence>
<keyword evidence="1" id="KW-0472">Membrane</keyword>
<dbReference type="KEGG" id="nvr:FEJ81_11870"/>
<dbReference type="RefSeq" id="WP_138245491.1">
    <property type="nucleotide sequence ID" value="NZ_CP040330.1"/>
</dbReference>
<evidence type="ECO:0000256" key="1">
    <source>
        <dbReference type="SAM" id="Phobius"/>
    </source>
</evidence>
<dbReference type="EMBL" id="CP040330">
    <property type="protein sequence ID" value="QCS43020.1"/>
    <property type="molecule type" value="Genomic_DNA"/>
</dbReference>
<dbReference type="GeneID" id="40265981"/>
<sequence>MVNDLAVGILTVLGGAISGFIGISYSEYQSRRKQRKELKEWYNTTILLAKRVERIHSEDFNGSGDYIGDALSGVIGRLTEHLMDSPSDVDTEILNRCEELAAECENARAFLRADRIRNTRASSEQGPPTRNAVEKARDVRVMAEDAKTDVGWL</sequence>